<accession>A0AAJ1WFF1</accession>
<keyword evidence="2" id="KW-0732">Signal</keyword>
<dbReference type="EMBL" id="JAUSTB010000005">
    <property type="protein sequence ID" value="MDQ0145962.1"/>
    <property type="molecule type" value="Genomic_DNA"/>
</dbReference>
<proteinExistence type="predicted"/>
<feature type="compositionally biased region" description="Low complexity" evidence="1">
    <location>
        <begin position="44"/>
        <end position="67"/>
    </location>
</feature>
<reference evidence="3 4" key="1">
    <citation type="submission" date="2023-07" db="EMBL/GenBank/DDBJ databases">
        <title>Sorghum-associated microbial communities from plants grown in Nebraska, USA.</title>
        <authorList>
            <person name="Schachtman D."/>
        </authorList>
    </citation>
    <scope>NUCLEOTIDE SEQUENCE [LARGE SCALE GENOMIC DNA]</scope>
    <source>
        <strain evidence="3 4">DS1001</strain>
    </source>
</reference>
<feature type="region of interest" description="Disordered" evidence="1">
    <location>
        <begin position="36"/>
        <end position="70"/>
    </location>
</feature>
<name>A0AAJ1WFF1_9MICC</name>
<feature type="chain" id="PRO_5042522034" description="DUF3558 domain-containing protein" evidence="2">
    <location>
        <begin position="35"/>
        <end position="202"/>
    </location>
</feature>
<evidence type="ECO:0000313" key="3">
    <source>
        <dbReference type="EMBL" id="MDQ0145962.1"/>
    </source>
</evidence>
<comment type="caution">
    <text evidence="3">The sequence shown here is derived from an EMBL/GenBank/DDBJ whole genome shotgun (WGS) entry which is preliminary data.</text>
</comment>
<dbReference type="RefSeq" id="WP_307359233.1">
    <property type="nucleotide sequence ID" value="NZ_JAUSTB010000005.1"/>
</dbReference>
<feature type="signal peptide" evidence="2">
    <location>
        <begin position="1"/>
        <end position="34"/>
    </location>
</feature>
<organism evidence="3 4">
    <name type="scientific">Pseudarthrobacter niigatensis</name>
    <dbReference type="NCBI Taxonomy" id="369935"/>
    <lineage>
        <taxon>Bacteria</taxon>
        <taxon>Bacillati</taxon>
        <taxon>Actinomycetota</taxon>
        <taxon>Actinomycetes</taxon>
        <taxon>Micrococcales</taxon>
        <taxon>Micrococcaceae</taxon>
        <taxon>Pseudarthrobacter</taxon>
    </lineage>
</organism>
<keyword evidence="4" id="KW-1185">Reference proteome</keyword>
<dbReference type="AlphaFoldDB" id="A0AAJ1WFF1"/>
<evidence type="ECO:0000256" key="1">
    <source>
        <dbReference type="SAM" id="MobiDB-lite"/>
    </source>
</evidence>
<protein>
    <recommendedName>
        <fullName evidence="5">DUF3558 domain-containing protein</fullName>
    </recommendedName>
</protein>
<gene>
    <name evidence="3" type="ORF">J2T23_001855</name>
</gene>
<evidence type="ECO:0000313" key="4">
    <source>
        <dbReference type="Proteomes" id="UP001239267"/>
    </source>
</evidence>
<dbReference type="Proteomes" id="UP001239267">
    <property type="component" value="Unassembled WGS sequence"/>
</dbReference>
<evidence type="ECO:0000256" key="2">
    <source>
        <dbReference type="SAM" id="SignalP"/>
    </source>
</evidence>
<sequence>MNPHNSPRARNSGRMRVTALTTFLALALSGCAAAGAEKPLPERPSAGPSASPGATASAAADGPSPAATMVCGDETRTNIVKALSLPSEPPTTDSWADKLYTCTYTLPSGHLMLSVKETSDPETARKFFDGLQQQAPGAAPIEGLANLGFPAFQTPTSAVFTKDNFVLTVDAAALPSTLGPHAVSRDAFAYQVATAVLACWSE</sequence>
<evidence type="ECO:0008006" key="5">
    <source>
        <dbReference type="Google" id="ProtNLM"/>
    </source>
</evidence>